<dbReference type="AlphaFoldDB" id="A0AAD2E3T1"/>
<reference evidence="13" key="1">
    <citation type="submission" date="2023-05" db="EMBL/GenBank/DDBJ databases">
        <authorList>
            <person name="Huff M."/>
        </authorList>
    </citation>
    <scope>NUCLEOTIDE SEQUENCE</scope>
</reference>
<evidence type="ECO:0000313" key="13">
    <source>
        <dbReference type="EMBL" id="CAI9773771.1"/>
    </source>
</evidence>
<dbReference type="EMBL" id="OU503048">
    <property type="protein sequence ID" value="CAI9773771.1"/>
    <property type="molecule type" value="Genomic_DNA"/>
</dbReference>
<dbReference type="SUPFAM" id="SSF57850">
    <property type="entry name" value="RING/U-box"/>
    <property type="match status" value="1"/>
</dbReference>
<evidence type="ECO:0000256" key="5">
    <source>
        <dbReference type="ARBA" id="ARBA00022723"/>
    </source>
</evidence>
<keyword evidence="4" id="KW-0812">Transmembrane</keyword>
<dbReference type="GO" id="GO:0008270">
    <property type="term" value="F:zinc ion binding"/>
    <property type="evidence" value="ECO:0007669"/>
    <property type="project" value="UniProtKB-KW"/>
</dbReference>
<protein>
    <recommendedName>
        <fullName evidence="12">RING-type domain-containing protein</fullName>
    </recommendedName>
</protein>
<dbReference type="Proteomes" id="UP000834106">
    <property type="component" value="Chromosome 13"/>
</dbReference>
<keyword evidence="14" id="KW-1185">Reference proteome</keyword>
<evidence type="ECO:0000313" key="14">
    <source>
        <dbReference type="Proteomes" id="UP000834106"/>
    </source>
</evidence>
<keyword evidence="10" id="KW-0472">Membrane</keyword>
<comment type="similarity">
    <text evidence="11">Belongs to the RING-type zinc finger family. ATL subfamily.</text>
</comment>
<evidence type="ECO:0000256" key="11">
    <source>
        <dbReference type="ARBA" id="ARBA00024209"/>
    </source>
</evidence>
<evidence type="ECO:0000259" key="12">
    <source>
        <dbReference type="SMART" id="SM00184"/>
    </source>
</evidence>
<dbReference type="GO" id="GO:0016740">
    <property type="term" value="F:transferase activity"/>
    <property type="evidence" value="ECO:0007669"/>
    <property type="project" value="UniProtKB-KW"/>
</dbReference>
<dbReference type="InterPro" id="IPR013083">
    <property type="entry name" value="Znf_RING/FYVE/PHD"/>
</dbReference>
<feature type="domain" description="RING-type" evidence="12">
    <location>
        <begin position="60"/>
        <end position="101"/>
    </location>
</feature>
<evidence type="ECO:0000256" key="9">
    <source>
        <dbReference type="ARBA" id="ARBA00022989"/>
    </source>
</evidence>
<evidence type="ECO:0000256" key="7">
    <source>
        <dbReference type="ARBA" id="ARBA00022786"/>
    </source>
</evidence>
<dbReference type="PANTHER" id="PTHR45768:SF61">
    <property type="entry name" value="RING-H2 FINGER PROTEIN ATL18"/>
    <property type="match status" value="1"/>
</dbReference>
<keyword evidence="7" id="KW-0833">Ubl conjugation pathway</keyword>
<keyword evidence="6" id="KW-0863">Zinc-finger</keyword>
<dbReference type="Pfam" id="PF13639">
    <property type="entry name" value="zf-RING_2"/>
    <property type="match status" value="1"/>
</dbReference>
<gene>
    <name evidence="13" type="ORF">FPE_LOCUS21201</name>
</gene>
<evidence type="ECO:0000256" key="2">
    <source>
        <dbReference type="ARBA" id="ARBA00004906"/>
    </source>
</evidence>
<keyword evidence="9" id="KW-1133">Transmembrane helix</keyword>
<evidence type="ECO:0000256" key="6">
    <source>
        <dbReference type="ARBA" id="ARBA00022771"/>
    </source>
</evidence>
<evidence type="ECO:0000256" key="4">
    <source>
        <dbReference type="ARBA" id="ARBA00022692"/>
    </source>
</evidence>
<name>A0AAD2E3T1_9LAMI</name>
<comment type="subcellular location">
    <subcellularLocation>
        <location evidence="1">Membrane</location>
        <topology evidence="1">Single-pass membrane protein</topology>
    </subcellularLocation>
</comment>
<sequence>MNNVNDATSDARILMMDNVNGGTSVASRTSEIPSMSSDDIKELPCFDYEVGEKENTPVECVVCLENFMGGEKCRMLPICHHTFHVQCIDAWLLKTAACPICRTRASELQTGDSSEVGVELT</sequence>
<keyword evidence="5" id="KW-0479">Metal-binding</keyword>
<evidence type="ECO:0000256" key="1">
    <source>
        <dbReference type="ARBA" id="ARBA00004167"/>
    </source>
</evidence>
<keyword evidence="8" id="KW-0862">Zinc</keyword>
<comment type="pathway">
    <text evidence="2">Protein modification; protein ubiquitination.</text>
</comment>
<accession>A0AAD2E3T1</accession>
<evidence type="ECO:0000256" key="10">
    <source>
        <dbReference type="ARBA" id="ARBA00023136"/>
    </source>
</evidence>
<dbReference type="Gene3D" id="3.30.40.10">
    <property type="entry name" value="Zinc/RING finger domain, C3HC4 (zinc finger)"/>
    <property type="match status" value="1"/>
</dbReference>
<evidence type="ECO:0000256" key="8">
    <source>
        <dbReference type="ARBA" id="ARBA00022833"/>
    </source>
</evidence>
<keyword evidence="3" id="KW-0808">Transferase</keyword>
<dbReference type="SMART" id="SM00184">
    <property type="entry name" value="RING"/>
    <property type="match status" value="1"/>
</dbReference>
<dbReference type="InterPro" id="IPR001841">
    <property type="entry name" value="Znf_RING"/>
</dbReference>
<organism evidence="13 14">
    <name type="scientific">Fraxinus pennsylvanica</name>
    <dbReference type="NCBI Taxonomy" id="56036"/>
    <lineage>
        <taxon>Eukaryota</taxon>
        <taxon>Viridiplantae</taxon>
        <taxon>Streptophyta</taxon>
        <taxon>Embryophyta</taxon>
        <taxon>Tracheophyta</taxon>
        <taxon>Spermatophyta</taxon>
        <taxon>Magnoliopsida</taxon>
        <taxon>eudicotyledons</taxon>
        <taxon>Gunneridae</taxon>
        <taxon>Pentapetalae</taxon>
        <taxon>asterids</taxon>
        <taxon>lamiids</taxon>
        <taxon>Lamiales</taxon>
        <taxon>Oleaceae</taxon>
        <taxon>Oleeae</taxon>
        <taxon>Fraxinus</taxon>
    </lineage>
</organism>
<dbReference type="GO" id="GO:0016020">
    <property type="term" value="C:membrane"/>
    <property type="evidence" value="ECO:0007669"/>
    <property type="project" value="UniProtKB-SubCell"/>
</dbReference>
<evidence type="ECO:0000256" key="3">
    <source>
        <dbReference type="ARBA" id="ARBA00022679"/>
    </source>
</evidence>
<dbReference type="PANTHER" id="PTHR45768">
    <property type="entry name" value="E3 UBIQUITIN-PROTEIN LIGASE RNF13-LIKE"/>
    <property type="match status" value="1"/>
</dbReference>
<proteinExistence type="inferred from homology"/>